<comment type="caution">
    <text evidence="3">The sequence shown here is derived from an EMBL/GenBank/DDBJ whole genome shotgun (WGS) entry which is preliminary data.</text>
</comment>
<sequence>MHTFQTVYQDSHWITPLPQHADINLVLAFGSPELMLDNKLNDELSSAFPNAQIVGCSTSGEIQDDCLYDNSICVTAIDFEHTQVHVVSHSINQFAHCAELAKQLVSQLPLEGLKHVLVISDGHLVNGSELVDGLQQYLPQGVMATGGLAGDGERFSQTTVWHNKRIESGLIVLVGLYGERLSVGCGSLGGWRPFGPKRLITKSTNNVLYELDGRPALDLYKEFLGEFASDLPASALLYPLALQQHGEQEHVVRTILSIDELQKSMLFAGNMPEGATCQLMHSNYEDLLDGAQLAADQAGACFKGTPPELAILISCVGRRLVLGQHVEEELEIIKEGLPAKCAISGFYSYGEISPIQSIGRCGLHNQTMAVTLLSEK</sequence>
<dbReference type="SMART" id="SM00897">
    <property type="entry name" value="FIST"/>
    <property type="match status" value="1"/>
</dbReference>
<dbReference type="InterPro" id="IPR019494">
    <property type="entry name" value="FIST_C"/>
</dbReference>
<feature type="domain" description="FIST C-domain" evidence="2">
    <location>
        <begin position="216"/>
        <end position="355"/>
    </location>
</feature>
<evidence type="ECO:0000259" key="2">
    <source>
        <dbReference type="SMART" id="SM01204"/>
    </source>
</evidence>
<dbReference type="Proteomes" id="UP001477278">
    <property type="component" value="Unassembled WGS sequence"/>
</dbReference>
<keyword evidence="4" id="KW-1185">Reference proteome</keyword>
<organism evidence="3 4">
    <name type="scientific">Shewanella vesiculosa</name>
    <dbReference type="NCBI Taxonomy" id="518738"/>
    <lineage>
        <taxon>Bacteria</taxon>
        <taxon>Pseudomonadati</taxon>
        <taxon>Pseudomonadota</taxon>
        <taxon>Gammaproteobacteria</taxon>
        <taxon>Alteromonadales</taxon>
        <taxon>Shewanellaceae</taxon>
        <taxon>Shewanella</taxon>
    </lineage>
</organism>
<dbReference type="PANTHER" id="PTHR40252:SF2">
    <property type="entry name" value="BLR0328 PROTEIN"/>
    <property type="match status" value="1"/>
</dbReference>
<dbReference type="Pfam" id="PF10442">
    <property type="entry name" value="FIST_C"/>
    <property type="match status" value="1"/>
</dbReference>
<evidence type="ECO:0000313" key="3">
    <source>
        <dbReference type="EMBL" id="MEO3682813.1"/>
    </source>
</evidence>
<dbReference type="Pfam" id="PF08495">
    <property type="entry name" value="FIST"/>
    <property type="match status" value="1"/>
</dbReference>
<evidence type="ECO:0000313" key="4">
    <source>
        <dbReference type="Proteomes" id="UP001477278"/>
    </source>
</evidence>
<dbReference type="PANTHER" id="PTHR40252">
    <property type="entry name" value="BLR0328 PROTEIN"/>
    <property type="match status" value="1"/>
</dbReference>
<dbReference type="InterPro" id="IPR013702">
    <property type="entry name" value="FIST_domain_N"/>
</dbReference>
<gene>
    <name evidence="3" type="ORF">ABHN84_11005</name>
</gene>
<feature type="domain" description="FIST" evidence="1">
    <location>
        <begin position="22"/>
        <end position="215"/>
    </location>
</feature>
<protein>
    <submittedName>
        <fullName evidence="3">FIST N-terminal domain-containing protein</fullName>
    </submittedName>
</protein>
<proteinExistence type="predicted"/>
<dbReference type="SMART" id="SM01204">
    <property type="entry name" value="FIST_C"/>
    <property type="match status" value="1"/>
</dbReference>
<dbReference type="EMBL" id="JBDPZN010000003">
    <property type="protein sequence ID" value="MEO3682813.1"/>
    <property type="molecule type" value="Genomic_DNA"/>
</dbReference>
<accession>A0ABV0FT78</accession>
<reference evidence="3 4" key="1">
    <citation type="submission" date="2024-05" db="EMBL/GenBank/DDBJ databases">
        <title>Genome sequencing of Marine Estuary Bacteria, Shewanella vesiculosa and S. baltica, and Pseudomonas syringae.</title>
        <authorList>
            <person name="Gurung A."/>
            <person name="Maclea K.S."/>
        </authorList>
    </citation>
    <scope>NUCLEOTIDE SEQUENCE [LARGE SCALE GENOMIC DNA]</scope>
    <source>
        <strain evidence="3 4">1A</strain>
    </source>
</reference>
<dbReference type="RefSeq" id="WP_347690235.1">
    <property type="nucleotide sequence ID" value="NZ_JBDPZN010000003.1"/>
</dbReference>
<evidence type="ECO:0000259" key="1">
    <source>
        <dbReference type="SMART" id="SM00897"/>
    </source>
</evidence>
<name>A0ABV0FT78_9GAMM</name>